<dbReference type="InterPro" id="IPR013584">
    <property type="entry name" value="RAP"/>
</dbReference>
<dbReference type="PROSITE" id="PS51286">
    <property type="entry name" value="RAP"/>
    <property type="match status" value="1"/>
</dbReference>
<dbReference type="GO" id="GO:0000963">
    <property type="term" value="P:mitochondrial RNA processing"/>
    <property type="evidence" value="ECO:0000318"/>
    <property type="project" value="GO_Central"/>
</dbReference>
<feature type="region of interest" description="Disordered" evidence="1">
    <location>
        <begin position="140"/>
        <end position="219"/>
    </location>
</feature>
<reference evidence="3 4" key="1">
    <citation type="journal article" date="2007" name="Science">
        <title>The Chlamydomonas genome reveals the evolution of key animal and plant functions.</title>
        <authorList>
            <person name="Merchant S.S."/>
            <person name="Prochnik S.E."/>
            <person name="Vallon O."/>
            <person name="Harris E.H."/>
            <person name="Karpowicz S.J."/>
            <person name="Witman G.B."/>
            <person name="Terry A."/>
            <person name="Salamov A."/>
            <person name="Fritz-Laylin L.K."/>
            <person name="Marechal-Drouard L."/>
            <person name="Marshall W.F."/>
            <person name="Qu L.H."/>
            <person name="Nelson D.R."/>
            <person name="Sanderfoot A.A."/>
            <person name="Spalding M.H."/>
            <person name="Kapitonov V.V."/>
            <person name="Ren Q."/>
            <person name="Ferris P."/>
            <person name="Lindquist E."/>
            <person name="Shapiro H."/>
            <person name="Lucas S.M."/>
            <person name="Grimwood J."/>
            <person name="Schmutz J."/>
            <person name="Cardol P."/>
            <person name="Cerutti H."/>
            <person name="Chanfreau G."/>
            <person name="Chen C.L."/>
            <person name="Cognat V."/>
            <person name="Croft M.T."/>
            <person name="Dent R."/>
            <person name="Dutcher S."/>
            <person name="Fernandez E."/>
            <person name="Fukuzawa H."/>
            <person name="Gonzalez-Ballester D."/>
            <person name="Gonzalez-Halphen D."/>
            <person name="Hallmann A."/>
            <person name="Hanikenne M."/>
            <person name="Hippler M."/>
            <person name="Inwood W."/>
            <person name="Jabbari K."/>
            <person name="Kalanon M."/>
            <person name="Kuras R."/>
            <person name="Lefebvre P.A."/>
            <person name="Lemaire S.D."/>
            <person name="Lobanov A.V."/>
            <person name="Lohr M."/>
            <person name="Manuell A."/>
            <person name="Meier I."/>
            <person name="Mets L."/>
            <person name="Mittag M."/>
            <person name="Mittelmeier T."/>
            <person name="Moroney J.V."/>
            <person name="Moseley J."/>
            <person name="Napoli C."/>
            <person name="Nedelcu A.M."/>
            <person name="Niyogi K."/>
            <person name="Novoselov S.V."/>
            <person name="Paulsen I.T."/>
            <person name="Pazour G."/>
            <person name="Purton S."/>
            <person name="Ral J.P."/>
            <person name="Riano-Pachon D.M."/>
            <person name="Riekhof W."/>
            <person name="Rymarquis L."/>
            <person name="Schroda M."/>
            <person name="Stern D."/>
            <person name="Umen J."/>
            <person name="Willows R."/>
            <person name="Wilson N."/>
            <person name="Zimmer S.L."/>
            <person name="Allmer J."/>
            <person name="Balk J."/>
            <person name="Bisova K."/>
            <person name="Chen C.J."/>
            <person name="Elias M."/>
            <person name="Gendler K."/>
            <person name="Hauser C."/>
            <person name="Lamb M.R."/>
            <person name="Ledford H."/>
            <person name="Long J.C."/>
            <person name="Minagawa J."/>
            <person name="Page M.D."/>
            <person name="Pan J."/>
            <person name="Pootakham W."/>
            <person name="Roje S."/>
            <person name="Rose A."/>
            <person name="Stahlberg E."/>
            <person name="Terauchi A.M."/>
            <person name="Yang P."/>
            <person name="Ball S."/>
            <person name="Bowler C."/>
            <person name="Dieckmann C.L."/>
            <person name="Gladyshev V.N."/>
            <person name="Green P."/>
            <person name="Jorgensen R."/>
            <person name="Mayfield S."/>
            <person name="Mueller-Roeber B."/>
            <person name="Rajamani S."/>
            <person name="Sayre R.T."/>
            <person name="Brokstein P."/>
            <person name="Dubchak I."/>
            <person name="Goodstein D."/>
            <person name="Hornick L."/>
            <person name="Huang Y.W."/>
            <person name="Jhaveri J."/>
            <person name="Luo Y."/>
            <person name="Martinez D."/>
            <person name="Ngau W.C."/>
            <person name="Otillar B."/>
            <person name="Poliakov A."/>
            <person name="Porter A."/>
            <person name="Szajkowski L."/>
            <person name="Werner G."/>
            <person name="Zhou K."/>
            <person name="Grigoriev I.V."/>
            <person name="Rokhsar D.S."/>
            <person name="Grossman A.R."/>
        </authorList>
    </citation>
    <scope>NUCLEOTIDE SEQUENCE [LARGE SCALE GENOMIC DNA]</scope>
    <source>
        <strain evidence="4">CC-503</strain>
    </source>
</reference>
<feature type="compositionally biased region" description="Low complexity" evidence="1">
    <location>
        <begin position="927"/>
        <end position="947"/>
    </location>
</feature>
<feature type="compositionally biased region" description="Polar residues" evidence="1">
    <location>
        <begin position="994"/>
        <end position="1006"/>
    </location>
</feature>
<feature type="compositionally biased region" description="Low complexity" evidence="1">
    <location>
        <begin position="899"/>
        <end position="911"/>
    </location>
</feature>
<dbReference type="GO" id="GO:0005759">
    <property type="term" value="C:mitochondrial matrix"/>
    <property type="evidence" value="ECO:0000318"/>
    <property type="project" value="GO_Central"/>
</dbReference>
<feature type="compositionally biased region" description="Gly residues" evidence="1">
    <location>
        <begin position="189"/>
        <end position="212"/>
    </location>
</feature>
<gene>
    <name evidence="3" type="ORF">CHLRE_15g639000v5</name>
</gene>
<keyword evidence="4" id="KW-1185">Reference proteome</keyword>
<feature type="region of interest" description="Disordered" evidence="1">
    <location>
        <begin position="1136"/>
        <end position="1180"/>
    </location>
</feature>
<dbReference type="PANTHER" id="PTHR21228:SF40">
    <property type="entry name" value="LD45607P"/>
    <property type="match status" value="1"/>
</dbReference>
<feature type="compositionally biased region" description="Low complexity" evidence="1">
    <location>
        <begin position="1072"/>
        <end position="1082"/>
    </location>
</feature>
<dbReference type="ExpressionAtlas" id="A0A2K3CWR7">
    <property type="expression patterns" value="baseline"/>
</dbReference>
<dbReference type="EMBL" id="CM008976">
    <property type="protein sequence ID" value="PNW72725.1"/>
    <property type="molecule type" value="Genomic_DNA"/>
</dbReference>
<proteinExistence type="predicted"/>
<dbReference type="GO" id="GO:0035770">
    <property type="term" value="C:ribonucleoprotein granule"/>
    <property type="evidence" value="ECO:0000318"/>
    <property type="project" value="GO_Central"/>
</dbReference>
<dbReference type="KEGG" id="cre:CHLRE_15g639000v5"/>
<feature type="compositionally biased region" description="Gly residues" evidence="1">
    <location>
        <begin position="1142"/>
        <end position="1157"/>
    </location>
</feature>
<feature type="compositionally biased region" description="Gly residues" evidence="1">
    <location>
        <begin position="1098"/>
        <end position="1111"/>
    </location>
</feature>
<dbReference type="InParanoid" id="A0A2K3CWR7"/>
<feature type="domain" description="RAP" evidence="2">
    <location>
        <begin position="826"/>
        <end position="890"/>
    </location>
</feature>
<dbReference type="Gramene" id="PNW72725">
    <property type="protein sequence ID" value="PNW72725"/>
    <property type="gene ID" value="CHLRE_15g639000v5"/>
</dbReference>
<name>A0A2K3CWR7_CHLRE</name>
<evidence type="ECO:0000256" key="1">
    <source>
        <dbReference type="SAM" id="MobiDB-lite"/>
    </source>
</evidence>
<dbReference type="GO" id="GO:0044528">
    <property type="term" value="P:regulation of mitochondrial mRNA stability"/>
    <property type="evidence" value="ECO:0000318"/>
    <property type="project" value="GO_Central"/>
</dbReference>
<evidence type="ECO:0000259" key="2">
    <source>
        <dbReference type="PROSITE" id="PS51286"/>
    </source>
</evidence>
<feature type="region of interest" description="Disordered" evidence="1">
    <location>
        <begin position="991"/>
        <end position="1114"/>
    </location>
</feature>
<accession>A0A2K3CWR7</accession>
<feature type="compositionally biased region" description="Pro residues" evidence="1">
    <location>
        <begin position="1058"/>
        <end position="1071"/>
    </location>
</feature>
<dbReference type="GO" id="GO:1901259">
    <property type="term" value="P:chloroplast rRNA processing"/>
    <property type="evidence" value="ECO:0000318"/>
    <property type="project" value="GO_Central"/>
</dbReference>
<dbReference type="RefSeq" id="XP_042916490.1">
    <property type="nucleotide sequence ID" value="XM_043070599.1"/>
</dbReference>
<dbReference type="InterPro" id="IPR050870">
    <property type="entry name" value="FAST_kinase"/>
</dbReference>
<organism evidence="3 4">
    <name type="scientific">Chlamydomonas reinhardtii</name>
    <name type="common">Chlamydomonas smithii</name>
    <dbReference type="NCBI Taxonomy" id="3055"/>
    <lineage>
        <taxon>Eukaryota</taxon>
        <taxon>Viridiplantae</taxon>
        <taxon>Chlorophyta</taxon>
        <taxon>core chlorophytes</taxon>
        <taxon>Chlorophyceae</taxon>
        <taxon>CS clade</taxon>
        <taxon>Chlamydomonadales</taxon>
        <taxon>Chlamydomonadaceae</taxon>
        <taxon>Chlamydomonas</taxon>
    </lineage>
</organism>
<dbReference type="GO" id="GO:0003723">
    <property type="term" value="F:RNA binding"/>
    <property type="evidence" value="ECO:0000318"/>
    <property type="project" value="GO_Central"/>
</dbReference>
<dbReference type="OrthoDB" id="5955355at2759"/>
<evidence type="ECO:0000313" key="3">
    <source>
        <dbReference type="EMBL" id="PNW72725.1"/>
    </source>
</evidence>
<evidence type="ECO:0000313" key="4">
    <source>
        <dbReference type="Proteomes" id="UP000006906"/>
    </source>
</evidence>
<dbReference type="AlphaFoldDB" id="A0A2K3CWR7"/>
<dbReference type="PANTHER" id="PTHR21228">
    <property type="entry name" value="FAST LEU-RICH DOMAIN-CONTAINING"/>
    <property type="match status" value="1"/>
</dbReference>
<feature type="compositionally biased region" description="Gly residues" evidence="1">
    <location>
        <begin position="1009"/>
        <end position="1020"/>
    </location>
</feature>
<feature type="compositionally biased region" description="Basic residues" evidence="1">
    <location>
        <begin position="948"/>
        <end position="959"/>
    </location>
</feature>
<feature type="region of interest" description="Disordered" evidence="1">
    <location>
        <begin position="899"/>
        <end position="975"/>
    </location>
</feature>
<dbReference type="GO" id="GO:0009507">
    <property type="term" value="C:chloroplast"/>
    <property type="evidence" value="ECO:0007669"/>
    <property type="project" value="GOC"/>
</dbReference>
<sequence>MLQSGRGTAASRHGLGSSYNASASVRTWHRVGPCGIPLTQPRAARTAGRLGPSATAGGVARGLACSSATSGPAAAVLSGGGPRLAAAAPAATGAGGGLRQLLPLAAWARQAAPAPATAALAAAGARSCLLQPGRRAQQQVLAAAGRYGSGSSSGRGSDNSSSGHGGISGSRSSSDGGGRAGRGRADGGRWAGGSGRGSGRTGGGGGRSGGGGRPRDPEDVMIGYATLEELQGVIDQRLAVWCERQDVSAMSAAFGRCGKLESARAGGPTATAAARAGIIAALAPALLPLVPRIRQPASCSIPLLALSKAGAASDGRVESELAPALLQRLVDPVLLESATPQALANSLYALGKLREDQQRRGSGWDPTSSPHLKALASAVASRLRAARGHGFEPQHVSNSFWACAKLGYRDSDLLRPLAEAAAALAPDMNAQGLANSLWALEVLGCTGSAFRAGLEALYGAALRRLRAPKDAAAFIPQHLSNILLALEGLQLGGKQSELLAAAVAAECVRRLRAPKEAEAFIPQHLSNILLALQGLQLRGKPSELLADAVAAEGVQRGFAGFKPQELSNSAWALAKMGYGAGATPQAIEQSHWYAAAVAAAQLPGVMAGAKPQAWANLLYALALVRHQPPPTLLDAGAAAAMQGGNAQACANTLWALAVLQLCHAGLEAAVCGRLGELLRLGPESLVAQALCNSLWALAALAGGGVPASPAAAALAPALAREAVRRREELQTEALSQLWQAQHELGGEVAEALARSPDLLAAMEAAVADERATESNTSRLQEQVAETLQRLLQKGRLPIVSVRTEVVVEGVLGRVDVVADWSDGRRVAIEVDGPDHFLTNRKDDPSAVDGSTALRNRQLRRALGEGGLLCVPYWEWYERQAPSAQKAYLLQQLQDLLSGASSGASAGEGSAAARRRKEQRTTQPQPYTAGSNTSASTTASITTTASSSQKRRILVVRRKAPKQEAVGGGGAGGASSATAAAATIPAEAKVVAPALQQQAEESHQLPSSGAAGGAGEGGGDGTPLALQPPPPQQQHVSAPRARRSSSQSRSRSSQAGSPSAPPPPPFEAPPPEQVQAAAPPRRAAGGKRTERKAAAAPAAGGGGGGGGGGGSDSGAVVVPAAVSEKRLSVVAGEADSSAAAVECGGGGGDGSGSGGGLPAGSRRGQAVGTGRRAAQKPCSIE</sequence>
<feature type="compositionally biased region" description="Low complexity" evidence="1">
    <location>
        <begin position="1032"/>
        <end position="1057"/>
    </location>
</feature>
<protein>
    <recommendedName>
        <fullName evidence="2">RAP domain-containing protein</fullName>
    </recommendedName>
</protein>
<dbReference type="Proteomes" id="UP000006906">
    <property type="component" value="Chromosome 15"/>
</dbReference>
<dbReference type="GeneID" id="66056422"/>